<feature type="compositionally biased region" description="Basic and acidic residues" evidence="3">
    <location>
        <begin position="1"/>
        <end position="20"/>
    </location>
</feature>
<comment type="caution">
    <text evidence="4">The sequence shown here is derived from an EMBL/GenBank/DDBJ whole genome shotgun (WGS) entry which is preliminary data.</text>
</comment>
<keyword evidence="5" id="KW-1185">Reference proteome</keyword>
<name>A0A844D098_9RHOB</name>
<dbReference type="InterPro" id="IPR005702">
    <property type="entry name" value="Wzc-like_C"/>
</dbReference>
<dbReference type="InterPro" id="IPR027417">
    <property type="entry name" value="P-loop_NTPase"/>
</dbReference>
<evidence type="ECO:0000256" key="1">
    <source>
        <dbReference type="ARBA" id="ARBA00022741"/>
    </source>
</evidence>
<dbReference type="Gene3D" id="3.40.50.300">
    <property type="entry name" value="P-loop containing nucleotide triphosphate hydrolases"/>
    <property type="match status" value="1"/>
</dbReference>
<keyword evidence="1" id="KW-0547">Nucleotide-binding</keyword>
<evidence type="ECO:0000313" key="4">
    <source>
        <dbReference type="EMBL" id="MRU15664.1"/>
    </source>
</evidence>
<dbReference type="OrthoDB" id="9775724at2"/>
<keyword evidence="4" id="KW-0808">Transferase</keyword>
<keyword evidence="2" id="KW-0067">ATP-binding</keyword>
<protein>
    <submittedName>
        <fullName evidence="4">CpsD/CapB family tyrosine-protein kinase</fullName>
    </submittedName>
</protein>
<dbReference type="EMBL" id="SZWE01000001">
    <property type="protein sequence ID" value="MRU15664.1"/>
    <property type="molecule type" value="Genomic_DNA"/>
</dbReference>
<dbReference type="GO" id="GO:0005886">
    <property type="term" value="C:plasma membrane"/>
    <property type="evidence" value="ECO:0007669"/>
    <property type="project" value="TreeGrafter"/>
</dbReference>
<proteinExistence type="predicted"/>
<evidence type="ECO:0000313" key="5">
    <source>
        <dbReference type="Proteomes" id="UP000564704"/>
    </source>
</evidence>
<feature type="region of interest" description="Disordered" evidence="3">
    <location>
        <begin position="1"/>
        <end position="31"/>
    </location>
</feature>
<gene>
    <name evidence="4" type="ORF">FDP25_09500</name>
</gene>
<dbReference type="PANTHER" id="PTHR32309">
    <property type="entry name" value="TYROSINE-PROTEIN KINASE"/>
    <property type="match status" value="1"/>
</dbReference>
<organism evidence="4 5">
    <name type="scientific">Roseovarius bejariae</name>
    <dbReference type="NCBI Taxonomy" id="2576383"/>
    <lineage>
        <taxon>Bacteria</taxon>
        <taxon>Pseudomonadati</taxon>
        <taxon>Pseudomonadota</taxon>
        <taxon>Alphaproteobacteria</taxon>
        <taxon>Rhodobacterales</taxon>
        <taxon>Roseobacteraceae</taxon>
        <taxon>Roseovarius</taxon>
    </lineage>
</organism>
<dbReference type="InterPro" id="IPR050445">
    <property type="entry name" value="Bact_polysacc_biosynth/exp"/>
</dbReference>
<keyword evidence="4" id="KW-0418">Kinase</keyword>
<dbReference type="AlphaFoldDB" id="A0A844D098"/>
<dbReference type="CDD" id="cd05387">
    <property type="entry name" value="BY-kinase"/>
    <property type="match status" value="1"/>
</dbReference>
<dbReference type="GO" id="GO:0004713">
    <property type="term" value="F:protein tyrosine kinase activity"/>
    <property type="evidence" value="ECO:0007669"/>
    <property type="project" value="TreeGrafter"/>
</dbReference>
<evidence type="ECO:0000256" key="2">
    <source>
        <dbReference type="ARBA" id="ARBA00022840"/>
    </source>
</evidence>
<dbReference type="PANTHER" id="PTHR32309:SF13">
    <property type="entry name" value="FERRIC ENTEROBACTIN TRANSPORT PROTEIN FEPE"/>
    <property type="match status" value="1"/>
</dbReference>
<dbReference type="RefSeq" id="WP_154151134.1">
    <property type="nucleotide sequence ID" value="NZ_SZWE01000001.1"/>
</dbReference>
<reference evidence="4 5" key="1">
    <citation type="submission" date="2019-05" db="EMBL/GenBank/DDBJ databases">
        <title>Roseovarius bejariae sp. nov., a moderately halophylic bacterium isolated from a saline soil in Rambla Salada (Murcia).</title>
        <authorList>
            <person name="Castro D.J."/>
            <person name="Gomez-Altuve A."/>
            <person name="Reina J.C."/>
            <person name="Rodriguez M."/>
            <person name="Sampedro I."/>
            <person name="Llamas I."/>
            <person name="Martinez-Checa F."/>
        </authorList>
    </citation>
    <scope>NUCLEOTIDE SEQUENCE [LARGE SCALE GENOMIC DNA]</scope>
    <source>
        <strain evidence="4 5">A21</strain>
    </source>
</reference>
<evidence type="ECO:0000256" key="3">
    <source>
        <dbReference type="SAM" id="MobiDB-lite"/>
    </source>
</evidence>
<dbReference type="SUPFAM" id="SSF52540">
    <property type="entry name" value="P-loop containing nucleoside triphosphate hydrolases"/>
    <property type="match status" value="1"/>
</dbReference>
<sequence>MEKLQAALDKARRSRNERNASSETNPVTPKIQDNTSASLIARWQALTPFEVQDKHLIRHRVVTRSARKAATPFDILRTKALLQMRQNGWKRVAITSPMPKSGKSTMACNLALGLGRQNDLRSMLFDLDLRDPSVQNFFETRPPHGISEMLSGAVPFEEQALRYGENVAVSMAQRAEADPTRILLAEETAEKLDEIQATYEPDVMIFDLPSVLVNDDSRAFLKNADCALIVVRADATHYGQFETCQREVAEHTNVLGVVLNAYRHDKRAVETA</sequence>
<dbReference type="Proteomes" id="UP000564704">
    <property type="component" value="Unassembled WGS sequence"/>
</dbReference>
<accession>A0A844D098</accession>